<evidence type="ECO:0000256" key="1">
    <source>
        <dbReference type="ARBA" id="ARBA00001974"/>
    </source>
</evidence>
<evidence type="ECO:0000259" key="9">
    <source>
        <dbReference type="Pfam" id="PF02771"/>
    </source>
</evidence>
<dbReference type="InterPro" id="IPR046373">
    <property type="entry name" value="Acyl-CoA_Oxase/DH_mid-dom_sf"/>
</dbReference>
<dbReference type="Proteomes" id="UP001596383">
    <property type="component" value="Unassembled WGS sequence"/>
</dbReference>
<evidence type="ECO:0000256" key="6">
    <source>
        <dbReference type="RuleBase" id="RU362125"/>
    </source>
</evidence>
<keyword evidence="4 6" id="KW-0274">FAD</keyword>
<dbReference type="FunFam" id="1.20.140.10:FF:000001">
    <property type="entry name" value="Acyl-CoA dehydrogenase"/>
    <property type="match status" value="1"/>
</dbReference>
<dbReference type="Pfam" id="PF02770">
    <property type="entry name" value="Acyl-CoA_dh_M"/>
    <property type="match status" value="1"/>
</dbReference>
<dbReference type="EC" id="1.-.-.-" evidence="10"/>
<dbReference type="InterPro" id="IPR009075">
    <property type="entry name" value="AcylCo_DH/oxidase_C"/>
</dbReference>
<accession>A0ABD5SGW9</accession>
<comment type="cofactor">
    <cofactor evidence="1 6">
        <name>FAD</name>
        <dbReference type="ChEBI" id="CHEBI:57692"/>
    </cofactor>
</comment>
<organism evidence="10 11">
    <name type="scientific">Natrinema soli</name>
    <dbReference type="NCBI Taxonomy" id="1930624"/>
    <lineage>
        <taxon>Archaea</taxon>
        <taxon>Methanobacteriati</taxon>
        <taxon>Methanobacteriota</taxon>
        <taxon>Stenosarchaea group</taxon>
        <taxon>Halobacteria</taxon>
        <taxon>Halobacteriales</taxon>
        <taxon>Natrialbaceae</taxon>
        <taxon>Natrinema</taxon>
    </lineage>
</organism>
<dbReference type="CDD" id="cd00567">
    <property type="entry name" value="ACAD"/>
    <property type="match status" value="1"/>
</dbReference>
<evidence type="ECO:0000256" key="5">
    <source>
        <dbReference type="ARBA" id="ARBA00023002"/>
    </source>
</evidence>
<dbReference type="InterPro" id="IPR037069">
    <property type="entry name" value="AcylCoA_DH/ox_N_sf"/>
</dbReference>
<feature type="domain" description="Acyl-CoA oxidase/dehydrogenase middle" evidence="8">
    <location>
        <begin position="149"/>
        <end position="244"/>
    </location>
</feature>
<feature type="domain" description="Acyl-CoA dehydrogenase/oxidase C-terminal" evidence="7">
    <location>
        <begin position="256"/>
        <end position="404"/>
    </location>
</feature>
<dbReference type="InterPro" id="IPR006091">
    <property type="entry name" value="Acyl-CoA_Oxase/DH_mid-dom"/>
</dbReference>
<comment type="caution">
    <text evidence="10">The sequence shown here is derived from an EMBL/GenBank/DDBJ whole genome shotgun (WGS) entry which is preliminary data.</text>
</comment>
<evidence type="ECO:0000256" key="3">
    <source>
        <dbReference type="ARBA" id="ARBA00022630"/>
    </source>
</evidence>
<dbReference type="InterPro" id="IPR009100">
    <property type="entry name" value="AcylCoA_DH/oxidase_NM_dom_sf"/>
</dbReference>
<dbReference type="SUPFAM" id="SSF47203">
    <property type="entry name" value="Acyl-CoA dehydrogenase C-terminal domain-like"/>
    <property type="match status" value="1"/>
</dbReference>
<gene>
    <name evidence="10" type="ORF">ACFQE6_05100</name>
</gene>
<dbReference type="PANTHER" id="PTHR48083:SF2">
    <property type="entry name" value="MEDIUM-CHAIN SPECIFIC ACYL-COA DEHYDROGENASE, MITOCHONDRIAL"/>
    <property type="match status" value="1"/>
</dbReference>
<dbReference type="InterPro" id="IPR036250">
    <property type="entry name" value="AcylCo_DH-like_C"/>
</dbReference>
<name>A0ABD5SGW9_9EURY</name>
<dbReference type="Gene3D" id="2.40.110.10">
    <property type="entry name" value="Butyryl-CoA Dehydrogenase, subunit A, domain 2"/>
    <property type="match status" value="1"/>
</dbReference>
<dbReference type="Gene3D" id="1.20.140.10">
    <property type="entry name" value="Butyryl-CoA Dehydrogenase, subunit A, domain 3"/>
    <property type="match status" value="1"/>
</dbReference>
<dbReference type="SUPFAM" id="SSF56645">
    <property type="entry name" value="Acyl-CoA dehydrogenase NM domain-like"/>
    <property type="match status" value="1"/>
</dbReference>
<dbReference type="AlphaFoldDB" id="A0ABD5SGW9"/>
<keyword evidence="11" id="KW-1185">Reference proteome</keyword>
<feature type="domain" description="Acyl-CoA dehydrogenase/oxidase N-terminal" evidence="9">
    <location>
        <begin position="61"/>
        <end position="141"/>
    </location>
</feature>
<proteinExistence type="inferred from homology"/>
<dbReference type="GO" id="GO:0016491">
    <property type="term" value="F:oxidoreductase activity"/>
    <property type="evidence" value="ECO:0007669"/>
    <property type="project" value="UniProtKB-KW"/>
</dbReference>
<evidence type="ECO:0000256" key="2">
    <source>
        <dbReference type="ARBA" id="ARBA00009347"/>
    </source>
</evidence>
<evidence type="ECO:0000256" key="4">
    <source>
        <dbReference type="ARBA" id="ARBA00022827"/>
    </source>
</evidence>
<dbReference type="FunFam" id="2.40.110.10:FF:000002">
    <property type="entry name" value="Acyl-CoA dehydrogenase fadE12"/>
    <property type="match status" value="1"/>
</dbReference>
<dbReference type="PANTHER" id="PTHR48083">
    <property type="entry name" value="MEDIUM-CHAIN SPECIFIC ACYL-COA DEHYDROGENASE, MITOCHONDRIAL-RELATED"/>
    <property type="match status" value="1"/>
</dbReference>
<dbReference type="InterPro" id="IPR050741">
    <property type="entry name" value="Acyl-CoA_dehydrogenase"/>
</dbReference>
<evidence type="ECO:0000259" key="8">
    <source>
        <dbReference type="Pfam" id="PF02770"/>
    </source>
</evidence>
<sequence length="407" mass="46492">MSDSAMSFETPEQVQLINSQIDEFLKQEVKPLEEEYPQFLGEDGERNMVDDDHHLVDEYLELRERIHEKSVEAGFYTMAMPERVGGGGLSALEDTLVMEHLHNRDPNGYHDMIFDRLSVDHSIIPLYDDEYQREEYFEPVMNAEKHMTFGLTEPEHGSDPTWMDSTAEKDGDEWVINGTKAFISNSVEADFIMVHARTSGEDGDADGISTFLVDKDNPGWEDGKVQRSMGTKQGAQAFNHFNDCRVPEAQMVGDEGEGFRTAMTWVGAGRLHIPAKAVGISQWMFEKCVEYAEDRKTFGEPIGSRQHIQDLLVEMRVTIEQVRWLYRHAAWKMDQGEEYRWLQSAAKLQGANLWCDAADNAIQIHGGAGYMKSLPFEGLYRDGRVTRIYEGSDEIQKRTIARQFLNL</sequence>
<evidence type="ECO:0000259" key="7">
    <source>
        <dbReference type="Pfam" id="PF00441"/>
    </source>
</evidence>
<comment type="similarity">
    <text evidence="2 6">Belongs to the acyl-CoA dehydrogenase family.</text>
</comment>
<evidence type="ECO:0000313" key="10">
    <source>
        <dbReference type="EMBL" id="MFC6764431.1"/>
    </source>
</evidence>
<keyword evidence="5 6" id="KW-0560">Oxidoreductase</keyword>
<dbReference type="Pfam" id="PF00441">
    <property type="entry name" value="Acyl-CoA_dh_1"/>
    <property type="match status" value="1"/>
</dbReference>
<keyword evidence="3 6" id="KW-0285">Flavoprotein</keyword>
<evidence type="ECO:0000313" key="11">
    <source>
        <dbReference type="Proteomes" id="UP001596383"/>
    </source>
</evidence>
<dbReference type="RefSeq" id="WP_273737499.1">
    <property type="nucleotide sequence ID" value="NZ_JAQIVI010000081.1"/>
</dbReference>
<protein>
    <submittedName>
        <fullName evidence="10">Acyl-CoA dehydrogenase family protein</fullName>
        <ecNumber evidence="10">1.-.-.-</ecNumber>
    </submittedName>
</protein>
<dbReference type="InterPro" id="IPR013786">
    <property type="entry name" value="AcylCoA_DH/ox_N"/>
</dbReference>
<reference evidence="10 11" key="1">
    <citation type="journal article" date="2019" name="Int. J. Syst. Evol. Microbiol.">
        <title>The Global Catalogue of Microorganisms (GCM) 10K type strain sequencing project: providing services to taxonomists for standard genome sequencing and annotation.</title>
        <authorList>
            <consortium name="The Broad Institute Genomics Platform"/>
            <consortium name="The Broad Institute Genome Sequencing Center for Infectious Disease"/>
            <person name="Wu L."/>
            <person name="Ma J."/>
        </authorList>
    </citation>
    <scope>NUCLEOTIDE SEQUENCE [LARGE SCALE GENOMIC DNA]</scope>
    <source>
        <strain evidence="10 11">LMG 29247</strain>
    </source>
</reference>
<dbReference type="EMBL" id="JBHSWV010000081">
    <property type="protein sequence ID" value="MFC6764431.1"/>
    <property type="molecule type" value="Genomic_DNA"/>
</dbReference>
<dbReference type="Pfam" id="PF02771">
    <property type="entry name" value="Acyl-CoA_dh_N"/>
    <property type="match status" value="1"/>
</dbReference>
<dbReference type="Gene3D" id="1.10.540.10">
    <property type="entry name" value="Acyl-CoA dehydrogenase/oxidase, N-terminal domain"/>
    <property type="match status" value="1"/>
</dbReference>